<dbReference type="GO" id="GO:0043164">
    <property type="term" value="P:Gram-negative-bacterium-type cell wall biogenesis"/>
    <property type="evidence" value="ECO:0007669"/>
    <property type="project" value="TreeGrafter"/>
</dbReference>
<feature type="transmembrane region" description="Helical" evidence="1">
    <location>
        <begin position="12"/>
        <end position="29"/>
    </location>
</feature>
<dbReference type="Gene3D" id="3.40.50.620">
    <property type="entry name" value="HUPs"/>
    <property type="match status" value="1"/>
</dbReference>
<feature type="transmembrane region" description="Helical" evidence="1">
    <location>
        <begin position="74"/>
        <end position="95"/>
    </location>
</feature>
<dbReference type="InterPro" id="IPR014729">
    <property type="entry name" value="Rossmann-like_a/b/a_fold"/>
</dbReference>
<dbReference type="RefSeq" id="WP_039237075.1">
    <property type="nucleotide sequence ID" value="NZ_JAAMYB010000001.1"/>
</dbReference>
<evidence type="ECO:0000313" key="3">
    <source>
        <dbReference type="EMBL" id="MCD3193751.1"/>
    </source>
</evidence>
<comment type="caution">
    <text evidence="3">The sequence shown here is derived from an EMBL/GenBank/DDBJ whole genome shotgun (WGS) entry which is preliminary data.</text>
</comment>
<proteinExistence type="predicted"/>
<evidence type="ECO:0000313" key="4">
    <source>
        <dbReference type="Proteomes" id="UP000813637"/>
    </source>
</evidence>
<dbReference type="AlphaFoldDB" id="A0A9Q3YXL6"/>
<dbReference type="GO" id="GO:0005886">
    <property type="term" value="C:plasma membrane"/>
    <property type="evidence" value="ECO:0007669"/>
    <property type="project" value="TreeGrafter"/>
</dbReference>
<keyword evidence="1" id="KW-1133">Transmembrane helix</keyword>
<dbReference type="InterPro" id="IPR003848">
    <property type="entry name" value="DUF218"/>
</dbReference>
<dbReference type="PANTHER" id="PTHR30336">
    <property type="entry name" value="INNER MEMBRANE PROTEIN, PROBABLE PERMEASE"/>
    <property type="match status" value="1"/>
</dbReference>
<sequence length="262" mass="29910">MKEGILKLKYIKCKLGYLAAIISILYYLGLGRFSGIIGFHIIWLLLGISIIVFQRFKDKILKFYKNINIKVKRVIMFFMCIGLSSFIIIEGIIIYSGIPKPADEKKYIIVLGAAVHGDYMSLILKKRMDATLDYLKKYPNTKIIVSGGKGPGELITEAEAMKRYLVKNGVNNNQIIKEEKSRSTAENFKYSLEILKQREKENIPSVCVVTTDFHMFRAEFLAKRIGINVCSVPSKGYLSSAPNYYLREYFAVIHSFICDNVK</sequence>
<dbReference type="GO" id="GO:0000270">
    <property type="term" value="P:peptidoglycan metabolic process"/>
    <property type="evidence" value="ECO:0007669"/>
    <property type="project" value="TreeGrafter"/>
</dbReference>
<protein>
    <submittedName>
        <fullName evidence="3">YdcF family protein</fullName>
    </submittedName>
</protein>
<reference evidence="3" key="2">
    <citation type="journal article" date="2021" name="Microorganisms">
        <title>Extensive Genome Exploration of Clostridium botulinum Group III Field Strains.</title>
        <authorList>
            <person name="Fillo S."/>
            <person name="Giordani F."/>
            <person name="Tonon E."/>
            <person name="Drigo I."/>
            <person name="Anselmo A."/>
            <person name="Fortunato A."/>
            <person name="Lista F."/>
            <person name="Bano L."/>
        </authorList>
    </citation>
    <scope>NUCLEOTIDE SEQUENCE</scope>
    <source>
        <strain evidence="3">IZSVe-TV_9877_3_12</strain>
    </source>
</reference>
<keyword evidence="1" id="KW-0472">Membrane</keyword>
<keyword evidence="1" id="KW-0812">Transmembrane</keyword>
<dbReference type="Proteomes" id="UP000813637">
    <property type="component" value="Unassembled WGS sequence"/>
</dbReference>
<gene>
    <name evidence="3" type="ORF">G8S53_00410</name>
</gene>
<name>A0A9Q3YXL6_CLOBO</name>
<evidence type="ECO:0000259" key="2">
    <source>
        <dbReference type="Pfam" id="PF02698"/>
    </source>
</evidence>
<evidence type="ECO:0000256" key="1">
    <source>
        <dbReference type="SAM" id="Phobius"/>
    </source>
</evidence>
<feature type="domain" description="DUF218" evidence="2">
    <location>
        <begin position="107"/>
        <end position="250"/>
    </location>
</feature>
<accession>A0A9Q3YXL6</accession>
<dbReference type="InterPro" id="IPR051599">
    <property type="entry name" value="Cell_Envelope_Assoc"/>
</dbReference>
<organism evidence="3 4">
    <name type="scientific">Clostridium botulinum C</name>
    <dbReference type="NCBI Taxonomy" id="36828"/>
    <lineage>
        <taxon>Bacteria</taxon>
        <taxon>Bacillati</taxon>
        <taxon>Bacillota</taxon>
        <taxon>Clostridia</taxon>
        <taxon>Eubacteriales</taxon>
        <taxon>Clostridiaceae</taxon>
        <taxon>Clostridium</taxon>
    </lineage>
</organism>
<dbReference type="CDD" id="cd06259">
    <property type="entry name" value="YdcF-like"/>
    <property type="match status" value="1"/>
</dbReference>
<feature type="transmembrane region" description="Helical" evidence="1">
    <location>
        <begin position="35"/>
        <end position="53"/>
    </location>
</feature>
<dbReference type="Pfam" id="PF02698">
    <property type="entry name" value="DUF218"/>
    <property type="match status" value="1"/>
</dbReference>
<reference evidence="3" key="1">
    <citation type="submission" date="2020-02" db="EMBL/GenBank/DDBJ databases">
        <authorList>
            <person name="Fillo S."/>
            <person name="Giordani F."/>
            <person name="Tonon E."/>
            <person name="Drigo I."/>
            <person name="Anselmo A."/>
            <person name="Fortunato A."/>
            <person name="Bano L."/>
            <person name="Lista F."/>
        </authorList>
    </citation>
    <scope>NUCLEOTIDE SEQUENCE</scope>
    <source>
        <strain evidence="3">IZSVe-TV_9877_3_12</strain>
    </source>
</reference>
<dbReference type="PANTHER" id="PTHR30336:SF4">
    <property type="entry name" value="ENVELOPE BIOGENESIS FACTOR ELYC"/>
    <property type="match status" value="1"/>
</dbReference>
<dbReference type="EMBL" id="JAAMYB010000001">
    <property type="protein sequence ID" value="MCD3193751.1"/>
    <property type="molecule type" value="Genomic_DNA"/>
</dbReference>